<feature type="domain" description="GW" evidence="5">
    <location>
        <begin position="802"/>
        <end position="887"/>
    </location>
</feature>
<reference evidence="7" key="1">
    <citation type="journal article" date="2019" name="Int. J. Syst. Evol. Microbiol.">
        <title>The Global Catalogue of Microorganisms (GCM) 10K type strain sequencing project: providing services to taxonomists for standard genome sequencing and annotation.</title>
        <authorList>
            <consortium name="The Broad Institute Genomics Platform"/>
            <consortium name="The Broad Institute Genome Sequencing Center for Infectious Disease"/>
            <person name="Wu L."/>
            <person name="Ma J."/>
        </authorList>
    </citation>
    <scope>NUCLEOTIDE SEQUENCE [LARGE SCALE GENOMIC DNA]</scope>
    <source>
        <strain evidence="7">CCM 9110</strain>
    </source>
</reference>
<comment type="similarity">
    <text evidence="1">Belongs to the glycosyl hydrolase 25 family.</text>
</comment>
<sequence length="887" mass="97820">MNFLKQRLIINTITWGGIGLLALITAPVPTATVQAASQAIDTPSLITNLKTIDFHETNHHSQASIEQGTLGDQGQHTFTSSDINETGSTSNTHYLRMPYTITPNQASAWLAFAKAQATQDYKLTGRSQQIVQVADAVTSFTIGQSGFPRVDTIDVASYQNEMTQANYTTLKRLGVKAVIVKASEGNSYSNPYAVTQLKYAKNAGLKVATYHYVHFATKAAAVAEANYYADALTRLRVEKTAPVVADLEDKDIKGDVATNLNAFWSTLKGKGYTNQVLYTGKNYSWSNQAIGTVGKARTWVAQYPYTPSASNLWNPDYGAWQFSSVARIPGYNSSVDVSIDYLNLFSKTIVYDKVTAKEAVNLGGRIDQSTRQDGFYSAPYYTDIMTTIPNTNATAFQGQTVQILSKATTTRSSAAGNTFYQVRLVDGRTFWTDTRAVKIVPFFNPNNQIKTNYLAKIVQTNRSDGLYPDGPYNTKLSNIYANTNAPKFAGDIVNVSGEATTPNGTYCEITLPDGRVEWLDKRGLTTDFYDKVTSTAKLDRVGVIDQTGRQDGLYSAPWFTDALTITENHNAKLFNGQVVTVLTEKTTSRGSALGNHFYEIQFANGNRHWIDSRGIKLLNLNTVTAAKSLSWVGRINQSGRQDGLYSAPWYTDALTVTENHNAKLFDQQLIEITAEKTTNRPAKDGNRFYQIILANGRRLWIDARGVTLIPLDAVTDQLQVTYTAVINQGSRKDGLYAHPYKSNIDSLTQNTLATAFNGRGVTVLEEGTTSQGTYAKVKLPDGTTKWIDKLALKPINYDTIVSEKSLSLTGTINQSGRSDGLYSAPYYTDAMSVLPNTNALQFDRQNIKILKEVTTTRSAVTGNHFYLIQLSNGRQLWIDARGVKLNR</sequence>
<dbReference type="Pfam" id="PF13457">
    <property type="entry name" value="GW"/>
    <property type="match status" value="6"/>
</dbReference>
<dbReference type="Pfam" id="PF01183">
    <property type="entry name" value="Glyco_hydro_25"/>
    <property type="match status" value="1"/>
</dbReference>
<accession>A0ABW4BBT4</accession>
<dbReference type="InterPro" id="IPR018077">
    <property type="entry name" value="Glyco_hydro_fam25_subgr"/>
</dbReference>
<dbReference type="PROSITE" id="PS51904">
    <property type="entry name" value="GLYCOSYL_HYDROL_F25_2"/>
    <property type="match status" value="1"/>
</dbReference>
<keyword evidence="2" id="KW-0732">Signal</keyword>
<dbReference type="SUPFAM" id="SSF51445">
    <property type="entry name" value="(Trans)glycosidases"/>
    <property type="match status" value="1"/>
</dbReference>
<evidence type="ECO:0000313" key="7">
    <source>
        <dbReference type="Proteomes" id="UP001597199"/>
    </source>
</evidence>
<name>A0ABW4BBT4_9LACO</name>
<dbReference type="Gene3D" id="2.30.30.170">
    <property type="match status" value="6"/>
</dbReference>
<dbReference type="PANTHER" id="PTHR34135">
    <property type="entry name" value="LYSOZYME"/>
    <property type="match status" value="1"/>
</dbReference>
<dbReference type="InterPro" id="IPR025987">
    <property type="entry name" value="GW_dom"/>
</dbReference>
<keyword evidence="7" id="KW-1185">Reference proteome</keyword>
<evidence type="ECO:0000259" key="5">
    <source>
        <dbReference type="PROSITE" id="PS51780"/>
    </source>
</evidence>
<feature type="domain" description="GW" evidence="5">
    <location>
        <begin position="534"/>
        <end position="620"/>
    </location>
</feature>
<dbReference type="Gene3D" id="3.20.20.80">
    <property type="entry name" value="Glycosidases"/>
    <property type="match status" value="1"/>
</dbReference>
<dbReference type="EMBL" id="JBHTOA010000014">
    <property type="protein sequence ID" value="MFD1397964.1"/>
    <property type="molecule type" value="Genomic_DNA"/>
</dbReference>
<dbReference type="Proteomes" id="UP001597199">
    <property type="component" value="Unassembled WGS sequence"/>
</dbReference>
<dbReference type="InterPro" id="IPR017853">
    <property type="entry name" value="GH"/>
</dbReference>
<feature type="domain" description="GW" evidence="5">
    <location>
        <begin position="356"/>
        <end position="442"/>
    </location>
</feature>
<dbReference type="SUPFAM" id="SSF82057">
    <property type="entry name" value="Prokaryotic SH3-related domain"/>
    <property type="match status" value="6"/>
</dbReference>
<evidence type="ECO:0000313" key="6">
    <source>
        <dbReference type="EMBL" id="MFD1397964.1"/>
    </source>
</evidence>
<comment type="caution">
    <text evidence="6">The sequence shown here is derived from an EMBL/GenBank/DDBJ whole genome shotgun (WGS) entry which is preliminary data.</text>
</comment>
<organism evidence="6 7">
    <name type="scientific">Lacticaseibacillus suilingensis</name>
    <dbReference type="NCBI Taxonomy" id="2799577"/>
    <lineage>
        <taxon>Bacteria</taxon>
        <taxon>Bacillati</taxon>
        <taxon>Bacillota</taxon>
        <taxon>Bacilli</taxon>
        <taxon>Lactobacillales</taxon>
        <taxon>Lactobacillaceae</taxon>
        <taxon>Lacticaseibacillus</taxon>
    </lineage>
</organism>
<dbReference type="RefSeq" id="WP_204119635.1">
    <property type="nucleotide sequence ID" value="NZ_BOLV01000020.1"/>
</dbReference>
<evidence type="ECO:0000256" key="2">
    <source>
        <dbReference type="ARBA" id="ARBA00022729"/>
    </source>
</evidence>
<keyword evidence="4" id="KW-0326">Glycosidase</keyword>
<keyword evidence="3" id="KW-0378">Hydrolase</keyword>
<evidence type="ECO:0000256" key="1">
    <source>
        <dbReference type="ARBA" id="ARBA00010646"/>
    </source>
</evidence>
<dbReference type="PANTHER" id="PTHR34135:SF2">
    <property type="entry name" value="LYSOZYME"/>
    <property type="match status" value="1"/>
</dbReference>
<feature type="domain" description="GW" evidence="5">
    <location>
        <begin position="447"/>
        <end position="529"/>
    </location>
</feature>
<feature type="domain" description="GW" evidence="5">
    <location>
        <begin position="716"/>
        <end position="797"/>
    </location>
</feature>
<evidence type="ECO:0000256" key="4">
    <source>
        <dbReference type="ARBA" id="ARBA00023295"/>
    </source>
</evidence>
<feature type="domain" description="GW" evidence="5">
    <location>
        <begin position="625"/>
        <end position="711"/>
    </location>
</feature>
<gene>
    <name evidence="6" type="ORF">ACFQ41_01420</name>
</gene>
<dbReference type="SMART" id="SM00641">
    <property type="entry name" value="Glyco_25"/>
    <property type="match status" value="1"/>
</dbReference>
<evidence type="ECO:0000256" key="3">
    <source>
        <dbReference type="ARBA" id="ARBA00022801"/>
    </source>
</evidence>
<dbReference type="PROSITE" id="PS51780">
    <property type="entry name" value="GW"/>
    <property type="match status" value="6"/>
</dbReference>
<dbReference type="InterPro" id="IPR002053">
    <property type="entry name" value="Glyco_hydro_25"/>
</dbReference>
<proteinExistence type="inferred from homology"/>
<protein>
    <submittedName>
        <fullName evidence="6">GW dipeptide domain-containing protein</fullName>
    </submittedName>
</protein>
<dbReference type="InterPro" id="IPR038200">
    <property type="entry name" value="GW_dom_sf"/>
</dbReference>